<evidence type="ECO:0000313" key="2">
    <source>
        <dbReference type="EMBL" id="KAG0458650.1"/>
    </source>
</evidence>
<name>A0A835UF11_VANPL</name>
<gene>
    <name evidence="2" type="ORF">HPP92_021778</name>
</gene>
<evidence type="ECO:0000313" key="3">
    <source>
        <dbReference type="Proteomes" id="UP000639772"/>
    </source>
</evidence>
<evidence type="ECO:0000256" key="1">
    <source>
        <dbReference type="SAM" id="MobiDB-lite"/>
    </source>
</evidence>
<accession>A0A835UF11</accession>
<dbReference type="AlphaFoldDB" id="A0A835UF11"/>
<feature type="region of interest" description="Disordered" evidence="1">
    <location>
        <begin position="1"/>
        <end position="23"/>
    </location>
</feature>
<sequence>MERTQGDTRSSTAAVQATNDDAAATVSAKKPWLGEVVGFIGRQLLQDNLSRRWFQLLHDNFFRKWF</sequence>
<comment type="caution">
    <text evidence="2">The sequence shown here is derived from an EMBL/GenBank/DDBJ whole genome shotgun (WGS) entry which is preliminary data.</text>
</comment>
<dbReference type="Proteomes" id="UP000639772">
    <property type="component" value="Chromosome 12"/>
</dbReference>
<feature type="compositionally biased region" description="Low complexity" evidence="1">
    <location>
        <begin position="12"/>
        <end position="23"/>
    </location>
</feature>
<dbReference type="EMBL" id="JADCNM010000012">
    <property type="protein sequence ID" value="KAG0458650.1"/>
    <property type="molecule type" value="Genomic_DNA"/>
</dbReference>
<protein>
    <submittedName>
        <fullName evidence="2">Uncharacterized protein</fullName>
    </submittedName>
</protein>
<organism evidence="2 3">
    <name type="scientific">Vanilla planifolia</name>
    <name type="common">Vanilla</name>
    <dbReference type="NCBI Taxonomy" id="51239"/>
    <lineage>
        <taxon>Eukaryota</taxon>
        <taxon>Viridiplantae</taxon>
        <taxon>Streptophyta</taxon>
        <taxon>Embryophyta</taxon>
        <taxon>Tracheophyta</taxon>
        <taxon>Spermatophyta</taxon>
        <taxon>Magnoliopsida</taxon>
        <taxon>Liliopsida</taxon>
        <taxon>Asparagales</taxon>
        <taxon>Orchidaceae</taxon>
        <taxon>Vanilloideae</taxon>
        <taxon>Vanilleae</taxon>
        <taxon>Vanilla</taxon>
    </lineage>
</organism>
<proteinExistence type="predicted"/>
<reference evidence="2 3" key="1">
    <citation type="journal article" date="2020" name="Nat. Food">
        <title>A phased Vanilla planifolia genome enables genetic improvement of flavour and production.</title>
        <authorList>
            <person name="Hasing T."/>
            <person name="Tang H."/>
            <person name="Brym M."/>
            <person name="Khazi F."/>
            <person name="Huang T."/>
            <person name="Chambers A.H."/>
        </authorList>
    </citation>
    <scope>NUCLEOTIDE SEQUENCE [LARGE SCALE GENOMIC DNA]</scope>
    <source>
        <tissue evidence="2">Leaf</tissue>
    </source>
</reference>